<dbReference type="GO" id="GO:0016020">
    <property type="term" value="C:membrane"/>
    <property type="evidence" value="ECO:0007669"/>
    <property type="project" value="UniProtKB-SubCell"/>
</dbReference>
<accession>A0A0R2FK64</accession>
<feature type="transmembrane region" description="Helical" evidence="6">
    <location>
        <begin position="596"/>
        <end position="615"/>
    </location>
</feature>
<evidence type="ECO:0000256" key="4">
    <source>
        <dbReference type="ARBA" id="ARBA00022989"/>
    </source>
</evidence>
<dbReference type="SFLD" id="SFLDF00027">
    <property type="entry name" value="p-type_atpase"/>
    <property type="match status" value="1"/>
</dbReference>
<dbReference type="Gene3D" id="3.40.50.1000">
    <property type="entry name" value="HAD superfamily/HAD-like"/>
    <property type="match status" value="1"/>
</dbReference>
<dbReference type="Proteomes" id="UP000051645">
    <property type="component" value="Unassembled WGS sequence"/>
</dbReference>
<dbReference type="PATRIC" id="fig|81857.3.peg.1244"/>
<dbReference type="EMBL" id="JQAT01000002">
    <property type="protein sequence ID" value="KRN29023.1"/>
    <property type="molecule type" value="Genomic_DNA"/>
</dbReference>
<dbReference type="NCBIfam" id="TIGR01494">
    <property type="entry name" value="ATPase_P-type"/>
    <property type="match status" value="2"/>
</dbReference>
<gene>
    <name evidence="8" type="ORF">IV38_GL001238</name>
    <name evidence="9" type="ORF">IV40_GL000615</name>
</gene>
<dbReference type="SUPFAM" id="SSF81665">
    <property type="entry name" value="Calcium ATPase, transmembrane domain M"/>
    <property type="match status" value="1"/>
</dbReference>
<feature type="transmembrane region" description="Helical" evidence="6">
    <location>
        <begin position="627"/>
        <end position="646"/>
    </location>
</feature>
<feature type="transmembrane region" description="Helical" evidence="6">
    <location>
        <begin position="46"/>
        <end position="64"/>
    </location>
</feature>
<proteinExistence type="predicted"/>
<keyword evidence="2 6" id="KW-0812">Transmembrane</keyword>
<dbReference type="SFLD" id="SFLDS00003">
    <property type="entry name" value="Haloacid_Dehalogenase"/>
    <property type="match status" value="1"/>
</dbReference>
<keyword evidence="3" id="KW-1278">Translocase</keyword>
<dbReference type="InterPro" id="IPR044492">
    <property type="entry name" value="P_typ_ATPase_HD_dom"/>
</dbReference>
<evidence type="ECO:0000313" key="11">
    <source>
        <dbReference type="Proteomes" id="UP000051751"/>
    </source>
</evidence>
<evidence type="ECO:0000256" key="2">
    <source>
        <dbReference type="ARBA" id="ARBA00022692"/>
    </source>
</evidence>
<dbReference type="SUPFAM" id="SSF81660">
    <property type="entry name" value="Metal cation-transporting ATPase, ATP-binding domain N"/>
    <property type="match status" value="1"/>
</dbReference>
<dbReference type="InterPro" id="IPR023299">
    <property type="entry name" value="ATPase_P-typ_cyto_dom_N"/>
</dbReference>
<evidence type="ECO:0000256" key="6">
    <source>
        <dbReference type="SAM" id="Phobius"/>
    </source>
</evidence>
<dbReference type="PRINTS" id="PR00119">
    <property type="entry name" value="CATATPASE"/>
</dbReference>
<feature type="transmembrane region" description="Helical" evidence="6">
    <location>
        <begin position="220"/>
        <end position="239"/>
    </location>
</feature>
<evidence type="ECO:0000313" key="9">
    <source>
        <dbReference type="EMBL" id="KRN32567.1"/>
    </source>
</evidence>
<dbReference type="AlphaFoldDB" id="A0A0R2FK64"/>
<dbReference type="PROSITE" id="PS00154">
    <property type="entry name" value="ATPASE_E1_E2"/>
    <property type="match status" value="1"/>
</dbReference>
<dbReference type="SUPFAM" id="SSF81653">
    <property type="entry name" value="Calcium ATPase, transduction domain A"/>
    <property type="match status" value="1"/>
</dbReference>
<feature type="transmembrane region" description="Helical" evidence="6">
    <location>
        <begin position="719"/>
        <end position="740"/>
    </location>
</feature>
<evidence type="ECO:0000256" key="3">
    <source>
        <dbReference type="ARBA" id="ARBA00022967"/>
    </source>
</evidence>
<evidence type="ECO:0000256" key="5">
    <source>
        <dbReference type="ARBA" id="ARBA00023136"/>
    </source>
</evidence>
<dbReference type="SFLD" id="SFLDG00002">
    <property type="entry name" value="C1.7:_P-type_atpase_like"/>
    <property type="match status" value="1"/>
</dbReference>
<dbReference type="CDD" id="cd02609">
    <property type="entry name" value="P-type_ATPase"/>
    <property type="match status" value="1"/>
</dbReference>
<dbReference type="SUPFAM" id="SSF56784">
    <property type="entry name" value="HAD-like"/>
    <property type="match status" value="1"/>
</dbReference>
<dbReference type="InterPro" id="IPR036412">
    <property type="entry name" value="HAD-like_sf"/>
</dbReference>
<comment type="subcellular location">
    <subcellularLocation>
        <location evidence="1">Membrane</location>
        <topology evidence="1">Multi-pass membrane protein</topology>
    </subcellularLocation>
</comment>
<dbReference type="RefSeq" id="WP_057768835.1">
    <property type="nucleotide sequence ID" value="NZ_JQAT01000002.1"/>
</dbReference>
<dbReference type="InterPro" id="IPR001757">
    <property type="entry name" value="P_typ_ATPase"/>
</dbReference>
<evidence type="ECO:0000313" key="10">
    <source>
        <dbReference type="Proteomes" id="UP000051645"/>
    </source>
</evidence>
<reference evidence="10 11" key="1">
    <citation type="journal article" date="2015" name="Genome Announc.">
        <title>Expanding the biotechnology potential of lactobacilli through comparative genomics of 213 strains and associated genera.</title>
        <authorList>
            <person name="Sun Z."/>
            <person name="Harris H.M."/>
            <person name="McCann A."/>
            <person name="Guo C."/>
            <person name="Argimon S."/>
            <person name="Zhang W."/>
            <person name="Yang X."/>
            <person name="Jeffery I.B."/>
            <person name="Cooney J.C."/>
            <person name="Kagawa T.F."/>
            <person name="Liu W."/>
            <person name="Song Y."/>
            <person name="Salvetti E."/>
            <person name="Wrobel A."/>
            <person name="Rasinkangas P."/>
            <person name="Parkhill J."/>
            <person name="Rea M.C."/>
            <person name="O'Sullivan O."/>
            <person name="Ritari J."/>
            <person name="Douillard F.P."/>
            <person name="Paul Ross R."/>
            <person name="Yang R."/>
            <person name="Briner A.E."/>
            <person name="Felis G.E."/>
            <person name="de Vos W.M."/>
            <person name="Barrangou R."/>
            <person name="Klaenhammer T.R."/>
            <person name="Caufield P.W."/>
            <person name="Cui Y."/>
            <person name="Zhang H."/>
            <person name="O'Toole P.W."/>
        </authorList>
    </citation>
    <scope>NUCLEOTIDE SEQUENCE [LARGE SCALE GENOMIC DNA]</scope>
    <source>
        <strain evidence="8 11">ATCC BAA-66</strain>
        <strain evidence="9 10">DSM 13344</strain>
    </source>
</reference>
<feature type="transmembrane region" description="Helical" evidence="6">
    <location>
        <begin position="658"/>
        <end position="680"/>
    </location>
</feature>
<keyword evidence="10" id="KW-1185">Reference proteome</keyword>
<dbReference type="Gene3D" id="3.40.1110.10">
    <property type="entry name" value="Calcium-transporting ATPase, cytoplasmic domain N"/>
    <property type="match status" value="1"/>
</dbReference>
<feature type="transmembrane region" description="Helical" evidence="6">
    <location>
        <begin position="251"/>
        <end position="275"/>
    </location>
</feature>
<dbReference type="Pfam" id="PF00122">
    <property type="entry name" value="E1-E2_ATPase"/>
    <property type="match status" value="1"/>
</dbReference>
<comment type="caution">
    <text evidence="8">The sequence shown here is derived from an EMBL/GenBank/DDBJ whole genome shotgun (WGS) entry which is preliminary data.</text>
</comment>
<dbReference type="STRING" id="81857.IV38_GL001238"/>
<evidence type="ECO:0000313" key="8">
    <source>
        <dbReference type="EMBL" id="KRN29023.1"/>
    </source>
</evidence>
<dbReference type="PRINTS" id="PR00120">
    <property type="entry name" value="HATPASE"/>
</dbReference>
<feature type="transmembrane region" description="Helical" evidence="6">
    <location>
        <begin position="746"/>
        <end position="765"/>
    </location>
</feature>
<dbReference type="InterPro" id="IPR023214">
    <property type="entry name" value="HAD_sf"/>
</dbReference>
<dbReference type="InterPro" id="IPR008250">
    <property type="entry name" value="ATPase_P-typ_transduc_dom_A_sf"/>
</dbReference>
<protein>
    <submittedName>
        <fullName evidence="8">Cation transporting P-type atpase</fullName>
    </submittedName>
</protein>
<dbReference type="Gene3D" id="2.70.150.10">
    <property type="entry name" value="Calcium-transporting ATPase, cytoplasmic transduction domain A"/>
    <property type="match status" value="1"/>
</dbReference>
<dbReference type="GO" id="GO:0016887">
    <property type="term" value="F:ATP hydrolysis activity"/>
    <property type="evidence" value="ECO:0007669"/>
    <property type="project" value="InterPro"/>
</dbReference>
<dbReference type="OrthoDB" id="9760364at2"/>
<dbReference type="InterPro" id="IPR023298">
    <property type="entry name" value="ATPase_P-typ_TM_dom_sf"/>
</dbReference>
<evidence type="ECO:0000259" key="7">
    <source>
        <dbReference type="Pfam" id="PF00122"/>
    </source>
</evidence>
<dbReference type="InterPro" id="IPR018303">
    <property type="entry name" value="ATPase_P-typ_P_site"/>
</dbReference>
<name>A0A0R2FK64_9LACO</name>
<organism evidence="8 11">
    <name type="scientific">Lactobacillus selangorensis</name>
    <dbReference type="NCBI Taxonomy" id="81857"/>
    <lineage>
        <taxon>Bacteria</taxon>
        <taxon>Bacillati</taxon>
        <taxon>Bacillota</taxon>
        <taxon>Bacilli</taxon>
        <taxon>Lactobacillales</taxon>
        <taxon>Lactobacillaceae</taxon>
        <taxon>Lactobacillus</taxon>
    </lineage>
</organism>
<feature type="transmembrane region" description="Helical" evidence="6">
    <location>
        <begin position="686"/>
        <end position="707"/>
    </location>
</feature>
<feature type="domain" description="P-type ATPase A" evidence="7">
    <location>
        <begin position="102"/>
        <end position="200"/>
    </location>
</feature>
<dbReference type="Proteomes" id="UP000051751">
    <property type="component" value="Unassembled WGS sequence"/>
</dbReference>
<dbReference type="EMBL" id="JQAZ01000002">
    <property type="protein sequence ID" value="KRN32567.1"/>
    <property type="molecule type" value="Genomic_DNA"/>
</dbReference>
<dbReference type="Gene3D" id="1.20.1110.10">
    <property type="entry name" value="Calcium-transporting ATPase, transmembrane domain"/>
    <property type="match status" value="1"/>
</dbReference>
<dbReference type="GO" id="GO:0005524">
    <property type="term" value="F:ATP binding"/>
    <property type="evidence" value="ECO:0007669"/>
    <property type="project" value="InterPro"/>
</dbReference>
<dbReference type="PANTHER" id="PTHR42861">
    <property type="entry name" value="CALCIUM-TRANSPORTING ATPASE"/>
    <property type="match status" value="1"/>
</dbReference>
<feature type="transmembrane region" description="Helical" evidence="6">
    <location>
        <begin position="70"/>
        <end position="88"/>
    </location>
</feature>
<keyword evidence="4 6" id="KW-1133">Transmembrane helix</keyword>
<dbReference type="Pfam" id="PF00702">
    <property type="entry name" value="Hydrolase"/>
    <property type="match status" value="1"/>
</dbReference>
<evidence type="ECO:0000256" key="1">
    <source>
        <dbReference type="ARBA" id="ARBA00004141"/>
    </source>
</evidence>
<keyword evidence="5 6" id="KW-0472">Membrane</keyword>
<dbReference type="InterPro" id="IPR059000">
    <property type="entry name" value="ATPase_P-type_domA"/>
</dbReference>
<sequence length="785" mass="85225">MTTAHLTDLNTGLSAPEVSQRIANGQKNTAQKPLTRSVRQIWRDNLLTWFNLINLIIAAFIIYTGSYKNLLFLGVAIANTAIGIFQEVRSKRQIDKMALLANTPSTVLRDGTLQKIDQGELVQDDLLLLKRGDQIPTDGLVRQTQGLEVDESQLTGEALPIVKVAGDSLFSGSFLTSGQAYVQVTAVGSANTTSRLADAAKQEKPSTSVLLTIINRIIKVLTIIILPLGALLMAARLLHHASLDRAILGTAAAMVGMIPEGLVLLTSVALAVGALNLARQRVLVRTLPSIETLARVDVLCLDKTGTLTSGKLKLERFIPIGQQAAGKLQAAASAVVFTLNDDNETALAIKAAYPEHPDWVPTAQVPFSSARKWSGVSFQGQGSWIMGAPEFVLAHLSNEQQHKISAATQEGLRVLALVHSNETQLTTTLPADRQLSAILLISDELRPTAKHTLEYFKMQSVAVKIISGDDPETVGKIAARAGVDQCDAVVDMRQIDDHADYQKLVRTHTIFGRVTPTQKKKLIAAFQANGHTVAMTGDGVNDILALRQSDCGIAMASGSEATKSIADFVLLDSNFDAMIGVLNEGRRVINNIERVASLYLIKTAYSIILSLIYIFMAGDYPFQPIQLTPISALTVGIPSFFLALYPDYDPPRGKFMKNIMETALPAALCVVGYLLVIQWLGSVIGLNYATTSTLSVLVTGAICFSALIEVSRPFNLRKVLLVGVLMLCFVAVFAWGQQIFSLVNLFTWRLSLFAVLLLISAYPVFQFAQQTLGKHVFTKIHWKSN</sequence>